<dbReference type="Proteomes" id="UP000034492">
    <property type="component" value="Unassembled WGS sequence"/>
</dbReference>
<dbReference type="InterPro" id="IPR012348">
    <property type="entry name" value="RNR-like"/>
</dbReference>
<dbReference type="SUPFAM" id="SSF47240">
    <property type="entry name" value="Ferritin-like"/>
    <property type="match status" value="1"/>
</dbReference>
<protein>
    <recommendedName>
        <fullName evidence="3">Ferritin-like domain-containing protein</fullName>
    </recommendedName>
</protein>
<sequence>MAYEIAPDLNPNIPPNTHVFPLSEPGTVLTPRFDKFYSIHKATSWDLRDIPWHQIDQSRLTDDDVNGVLAAMDIESLNPVYVQTLLWMNRQDHEESAFTILWGEQELHHYLGLRMYALASGRVNPQDLDVRLESRRAGQWGKKERVLTPPRARTRTMMQEQVTGQFYQNFGANTHEPVLKRLLKFIEIQEFHHSGWSLEGAIILKNTDPHAIEEIEDELLNFEMPGPSFMEDYEVQGEALRKVANPGIKDFLQALGKVERLIGKVHLAKLITHPAYRKKLSDEWGMDLSKITNPFGRLSFSGS</sequence>
<reference evidence="1 2" key="1">
    <citation type="journal article" date="2015" name="Nature">
        <title>rRNA introns, odd ribosomes, and small enigmatic genomes across a large radiation of phyla.</title>
        <authorList>
            <person name="Brown C.T."/>
            <person name="Hug L.A."/>
            <person name="Thomas B.C."/>
            <person name="Sharon I."/>
            <person name="Castelle C.J."/>
            <person name="Singh A."/>
            <person name="Wilkins M.J."/>
            <person name="Williams K.H."/>
            <person name="Banfield J.F."/>
        </authorList>
    </citation>
    <scope>NUCLEOTIDE SEQUENCE [LARGE SCALE GENOMIC DNA]</scope>
</reference>
<evidence type="ECO:0000313" key="2">
    <source>
        <dbReference type="Proteomes" id="UP000034492"/>
    </source>
</evidence>
<accession>A0A0G0F1P9</accession>
<evidence type="ECO:0000313" key="1">
    <source>
        <dbReference type="EMBL" id="KKQ07540.1"/>
    </source>
</evidence>
<dbReference type="GO" id="GO:0016491">
    <property type="term" value="F:oxidoreductase activity"/>
    <property type="evidence" value="ECO:0007669"/>
    <property type="project" value="InterPro"/>
</dbReference>
<gene>
    <name evidence="1" type="ORF">US19_C0043G0011</name>
</gene>
<dbReference type="Gene3D" id="1.10.620.20">
    <property type="entry name" value="Ribonucleotide Reductase, subunit A"/>
    <property type="match status" value="1"/>
</dbReference>
<proteinExistence type="predicted"/>
<evidence type="ECO:0008006" key="3">
    <source>
        <dbReference type="Google" id="ProtNLM"/>
    </source>
</evidence>
<name>A0A0G0F1P9_9BACT</name>
<dbReference type="AlphaFoldDB" id="A0A0G0F1P9"/>
<dbReference type="EMBL" id="LBSA01000043">
    <property type="protein sequence ID" value="KKQ07540.1"/>
    <property type="molecule type" value="Genomic_DNA"/>
</dbReference>
<comment type="caution">
    <text evidence="1">The sequence shown here is derived from an EMBL/GenBank/DDBJ whole genome shotgun (WGS) entry which is preliminary data.</text>
</comment>
<dbReference type="InterPro" id="IPR009078">
    <property type="entry name" value="Ferritin-like_SF"/>
</dbReference>
<organism evidence="1 2">
    <name type="scientific">Candidatus Daviesbacteria bacterium GW2011_GWB1_36_5</name>
    <dbReference type="NCBI Taxonomy" id="1618426"/>
    <lineage>
        <taxon>Bacteria</taxon>
        <taxon>Candidatus Daviesiibacteriota</taxon>
    </lineage>
</organism>